<comment type="caution">
    <text evidence="2">The sequence shown here is derived from an EMBL/GenBank/DDBJ whole genome shotgun (WGS) entry which is preliminary data.</text>
</comment>
<gene>
    <name evidence="2" type="ORF">POM88_026786</name>
</gene>
<name>A0AAD8MPA5_9APIA</name>
<dbReference type="NCBIfam" id="TIGR01640">
    <property type="entry name" value="F_box_assoc_1"/>
    <property type="match status" value="1"/>
</dbReference>
<accession>A0AAD8MPA5</accession>
<protein>
    <submittedName>
        <fullName evidence="2">F-box domain-containing protein</fullName>
    </submittedName>
</protein>
<organism evidence="2 3">
    <name type="scientific">Heracleum sosnowskyi</name>
    <dbReference type="NCBI Taxonomy" id="360622"/>
    <lineage>
        <taxon>Eukaryota</taxon>
        <taxon>Viridiplantae</taxon>
        <taxon>Streptophyta</taxon>
        <taxon>Embryophyta</taxon>
        <taxon>Tracheophyta</taxon>
        <taxon>Spermatophyta</taxon>
        <taxon>Magnoliopsida</taxon>
        <taxon>eudicotyledons</taxon>
        <taxon>Gunneridae</taxon>
        <taxon>Pentapetalae</taxon>
        <taxon>asterids</taxon>
        <taxon>campanulids</taxon>
        <taxon>Apiales</taxon>
        <taxon>Apiaceae</taxon>
        <taxon>Apioideae</taxon>
        <taxon>apioid superclade</taxon>
        <taxon>Tordylieae</taxon>
        <taxon>Tordyliinae</taxon>
        <taxon>Heracleum</taxon>
    </lineage>
</organism>
<dbReference type="InterPro" id="IPR013187">
    <property type="entry name" value="F-box-assoc_dom_typ3"/>
</dbReference>
<dbReference type="Pfam" id="PF08268">
    <property type="entry name" value="FBA_3"/>
    <property type="match status" value="1"/>
</dbReference>
<dbReference type="EMBL" id="JAUIZM010000006">
    <property type="protein sequence ID" value="KAK1380042.1"/>
    <property type="molecule type" value="Genomic_DNA"/>
</dbReference>
<proteinExistence type="predicted"/>
<reference evidence="2" key="2">
    <citation type="submission" date="2023-05" db="EMBL/GenBank/DDBJ databases">
        <authorList>
            <person name="Schelkunov M.I."/>
        </authorList>
    </citation>
    <scope>NUCLEOTIDE SEQUENCE</scope>
    <source>
        <strain evidence="2">Hsosn_3</strain>
        <tissue evidence="2">Leaf</tissue>
    </source>
</reference>
<dbReference type="AlphaFoldDB" id="A0AAD8MPA5"/>
<evidence type="ECO:0000313" key="3">
    <source>
        <dbReference type="Proteomes" id="UP001237642"/>
    </source>
</evidence>
<evidence type="ECO:0000313" key="2">
    <source>
        <dbReference type="EMBL" id="KAK1380042.1"/>
    </source>
</evidence>
<reference evidence="2" key="1">
    <citation type="submission" date="2023-02" db="EMBL/GenBank/DDBJ databases">
        <title>Genome of toxic invasive species Heracleum sosnowskyi carries increased number of genes despite the absence of recent whole-genome duplications.</title>
        <authorList>
            <person name="Schelkunov M."/>
            <person name="Shtratnikova V."/>
            <person name="Makarenko M."/>
            <person name="Klepikova A."/>
            <person name="Omelchenko D."/>
            <person name="Novikova G."/>
            <person name="Obukhova E."/>
            <person name="Bogdanov V."/>
            <person name="Penin A."/>
            <person name="Logacheva M."/>
        </authorList>
    </citation>
    <scope>NUCLEOTIDE SEQUENCE</scope>
    <source>
        <strain evidence="2">Hsosn_3</strain>
        <tissue evidence="2">Leaf</tissue>
    </source>
</reference>
<dbReference type="InterPro" id="IPR050796">
    <property type="entry name" value="SCF_F-box_component"/>
</dbReference>
<feature type="domain" description="F-box associated beta-propeller type 3" evidence="1">
    <location>
        <begin position="38"/>
        <end position="243"/>
    </location>
</feature>
<dbReference type="PANTHER" id="PTHR31672">
    <property type="entry name" value="BNACNNG10540D PROTEIN"/>
    <property type="match status" value="1"/>
</dbReference>
<evidence type="ECO:0000259" key="1">
    <source>
        <dbReference type="Pfam" id="PF08268"/>
    </source>
</evidence>
<dbReference type="PANTHER" id="PTHR31672:SF13">
    <property type="entry name" value="F-BOX PROTEIN CPR30-LIKE"/>
    <property type="match status" value="1"/>
</dbReference>
<keyword evidence="3" id="KW-1185">Reference proteome</keyword>
<sequence>MGENSKNKRTIKSTEAWEKLMSNFTDDLWIELMIAAKDDQVLIVHGESHELEEVDDGSFSLFHLGSARICSDCGIVCVSVDLSDWPVTKKDFDMYLWNPATRHSKLIPPYTKPDDGSTSGAFGFGFDHIDLDFKLVKVLSRSLSAQVYSSNRNVWRNIQPKPIDFPQGNIFDVCFHGFLFAIGKNSGMMAFDLNKELFICDINLPGDAQSSLKTRVCDFKDTVAVMFSNMVNGKIQLWTLDDEACLCGGGVKALWTNVLSIDLGVPLNFVEGLFNNFQLLLVNRDGDRFMYDLTKKVTTNVTGPYFETGEIFKYTESLFLLEGFKRIKWAASSMRLQDSSDSDEEMDE</sequence>
<dbReference type="Proteomes" id="UP001237642">
    <property type="component" value="Unassembled WGS sequence"/>
</dbReference>
<dbReference type="InterPro" id="IPR017451">
    <property type="entry name" value="F-box-assoc_interact_dom"/>
</dbReference>